<dbReference type="Gene3D" id="1.10.287.610">
    <property type="entry name" value="Helix hairpin bin"/>
    <property type="match status" value="1"/>
</dbReference>
<dbReference type="Proteomes" id="UP000001096">
    <property type="component" value="Unassembled WGS sequence"/>
</dbReference>
<keyword evidence="4 12" id="KW-0479">Metal-binding</keyword>
<keyword evidence="10 12" id="KW-0464">Manganese</keyword>
<keyword evidence="7 12" id="KW-0460">Magnesium</keyword>
<evidence type="ECO:0000313" key="16">
    <source>
        <dbReference type="Proteomes" id="UP000001096"/>
    </source>
</evidence>
<gene>
    <name evidence="12" type="primary">ligA</name>
    <name evidence="15" type="ORF">HMPREF9695_02998</name>
</gene>
<dbReference type="SMART" id="SM00292">
    <property type="entry name" value="BRCT"/>
    <property type="match status" value="1"/>
</dbReference>
<dbReference type="GO" id="GO:0006260">
    <property type="term" value="P:DNA replication"/>
    <property type="evidence" value="ECO:0007669"/>
    <property type="project" value="UniProtKB-KW"/>
</dbReference>
<dbReference type="PROSITE" id="PS50172">
    <property type="entry name" value="BRCT"/>
    <property type="match status" value="1"/>
</dbReference>
<feature type="domain" description="BRCT" evidence="14">
    <location>
        <begin position="640"/>
        <end position="713"/>
    </location>
</feature>
<dbReference type="GO" id="GO:0003911">
    <property type="term" value="F:DNA ligase (NAD+) activity"/>
    <property type="evidence" value="ECO:0007669"/>
    <property type="project" value="UniProtKB-UniRule"/>
</dbReference>
<evidence type="ECO:0000256" key="4">
    <source>
        <dbReference type="ARBA" id="ARBA00022723"/>
    </source>
</evidence>
<evidence type="ECO:0000256" key="11">
    <source>
        <dbReference type="ARBA" id="ARBA00034005"/>
    </source>
</evidence>
<dbReference type="SUPFAM" id="SSF52113">
    <property type="entry name" value="BRCT domain"/>
    <property type="match status" value="1"/>
</dbReference>
<keyword evidence="8 12" id="KW-0520">NAD</keyword>
<dbReference type="Gene3D" id="6.20.10.30">
    <property type="match status" value="1"/>
</dbReference>
<dbReference type="SUPFAM" id="SSF50249">
    <property type="entry name" value="Nucleic acid-binding proteins"/>
    <property type="match status" value="1"/>
</dbReference>
<dbReference type="PROSITE" id="PS01055">
    <property type="entry name" value="DNA_LIGASE_N1"/>
    <property type="match status" value="1"/>
</dbReference>
<keyword evidence="2 12" id="KW-0436">Ligase</keyword>
<reference evidence="15 16" key="1">
    <citation type="submission" date="2012-04" db="EMBL/GenBank/DDBJ databases">
        <title>The Genome Sequence of Afipia broomeae ATCC 49717.</title>
        <authorList>
            <consortium name="The Broad Institute Genome Sequencing Platform"/>
            <person name="Earl A."/>
            <person name="Ward D."/>
            <person name="Feldgarden M."/>
            <person name="Gevers D."/>
            <person name="Huys G."/>
            <person name="Walker B."/>
            <person name="Young S.K."/>
            <person name="Zeng Q."/>
            <person name="Gargeya S."/>
            <person name="Fitzgerald M."/>
            <person name="Haas B."/>
            <person name="Abouelleil A."/>
            <person name="Alvarado L."/>
            <person name="Arachchi H.M."/>
            <person name="Berlin A."/>
            <person name="Chapman S.B."/>
            <person name="Goldberg J."/>
            <person name="Griggs A."/>
            <person name="Gujja S."/>
            <person name="Hansen M."/>
            <person name="Howarth C."/>
            <person name="Imamovic A."/>
            <person name="Larimer J."/>
            <person name="McCowen C."/>
            <person name="Montmayeur A."/>
            <person name="Murphy C."/>
            <person name="Neiman D."/>
            <person name="Pearson M."/>
            <person name="Priest M."/>
            <person name="Roberts A."/>
            <person name="Saif S."/>
            <person name="Shea T."/>
            <person name="Sisk P."/>
            <person name="Sykes S."/>
            <person name="Wortman J."/>
            <person name="Nusbaum C."/>
            <person name="Birren B."/>
        </authorList>
    </citation>
    <scope>NUCLEOTIDE SEQUENCE [LARGE SCALE GENOMIC DNA]</scope>
    <source>
        <strain evidence="15 16">ATCC 49717</strain>
    </source>
</reference>
<keyword evidence="9 12" id="KW-0234">DNA repair</keyword>
<protein>
    <recommendedName>
        <fullName evidence="12 13">DNA ligase</fullName>
        <ecNumber evidence="12 13">6.5.1.2</ecNumber>
    </recommendedName>
    <alternativeName>
        <fullName evidence="12">Polydeoxyribonucleotide synthase [NAD(+)]</fullName>
    </alternativeName>
</protein>
<feature type="binding site" evidence="12">
    <location>
        <position position="436"/>
    </location>
    <ligand>
        <name>Zn(2+)</name>
        <dbReference type="ChEBI" id="CHEBI:29105"/>
    </ligand>
</feature>
<dbReference type="InterPro" id="IPR004150">
    <property type="entry name" value="NAD_DNA_ligase_OB"/>
</dbReference>
<dbReference type="InterPro" id="IPR036420">
    <property type="entry name" value="BRCT_dom_sf"/>
</dbReference>
<dbReference type="HAMAP" id="MF_01588">
    <property type="entry name" value="DNA_ligase_A"/>
    <property type="match status" value="1"/>
</dbReference>
<dbReference type="InterPro" id="IPR010994">
    <property type="entry name" value="RuvA_2-like"/>
</dbReference>
<dbReference type="EMBL" id="AGWX01000004">
    <property type="protein sequence ID" value="EKS36580.1"/>
    <property type="molecule type" value="Genomic_DNA"/>
</dbReference>
<comment type="caution">
    <text evidence="15">The sequence shown here is derived from an EMBL/GenBank/DDBJ whole genome shotgun (WGS) entry which is preliminary data.</text>
</comment>
<evidence type="ECO:0000256" key="2">
    <source>
        <dbReference type="ARBA" id="ARBA00022598"/>
    </source>
</evidence>
<dbReference type="InterPro" id="IPR013839">
    <property type="entry name" value="DNAligase_adenylation"/>
</dbReference>
<dbReference type="Gene3D" id="1.10.150.20">
    <property type="entry name" value="5' to 3' exonuclease, C-terminal subdomain"/>
    <property type="match status" value="2"/>
</dbReference>
<evidence type="ECO:0000313" key="15">
    <source>
        <dbReference type="EMBL" id="EKS36580.1"/>
    </source>
</evidence>
<dbReference type="GO" id="GO:0005829">
    <property type="term" value="C:cytosol"/>
    <property type="evidence" value="ECO:0007669"/>
    <property type="project" value="TreeGrafter"/>
</dbReference>
<dbReference type="SMART" id="SM00532">
    <property type="entry name" value="LIGANc"/>
    <property type="match status" value="1"/>
</dbReference>
<feature type="active site" description="N6-AMP-lysine intermediate" evidence="12">
    <location>
        <position position="133"/>
    </location>
</feature>
<name>K8PAE0_9BRAD</name>
<dbReference type="AlphaFoldDB" id="K8PAE0"/>
<dbReference type="GO" id="GO:0006281">
    <property type="term" value="P:DNA repair"/>
    <property type="evidence" value="ECO:0007669"/>
    <property type="project" value="UniProtKB-KW"/>
</dbReference>
<feature type="binding site" evidence="12">
    <location>
        <begin position="97"/>
        <end position="98"/>
    </location>
    <ligand>
        <name>NAD(+)</name>
        <dbReference type="ChEBI" id="CHEBI:57540"/>
    </ligand>
</feature>
<evidence type="ECO:0000256" key="12">
    <source>
        <dbReference type="HAMAP-Rule" id="MF_01588"/>
    </source>
</evidence>
<dbReference type="Pfam" id="PF03120">
    <property type="entry name" value="OB_DNA_ligase"/>
    <property type="match status" value="1"/>
</dbReference>
<dbReference type="Pfam" id="PF01653">
    <property type="entry name" value="DNA_ligase_aden"/>
    <property type="match status" value="1"/>
</dbReference>
<dbReference type="InterPro" id="IPR001679">
    <property type="entry name" value="DNA_ligase"/>
</dbReference>
<evidence type="ECO:0000256" key="13">
    <source>
        <dbReference type="RuleBase" id="RU000618"/>
    </source>
</evidence>
<keyword evidence="3 12" id="KW-0235">DNA replication</keyword>
<dbReference type="NCBIfam" id="NF005932">
    <property type="entry name" value="PRK07956.1"/>
    <property type="match status" value="1"/>
</dbReference>
<dbReference type="FunFam" id="1.10.150.20:FF:000007">
    <property type="entry name" value="DNA ligase"/>
    <property type="match status" value="1"/>
</dbReference>
<organism evidence="15 16">
    <name type="scientific">Afipia broomeae ATCC 49717</name>
    <dbReference type="NCBI Taxonomy" id="883078"/>
    <lineage>
        <taxon>Bacteria</taxon>
        <taxon>Pseudomonadati</taxon>
        <taxon>Pseudomonadota</taxon>
        <taxon>Alphaproteobacteria</taxon>
        <taxon>Hyphomicrobiales</taxon>
        <taxon>Nitrobacteraceae</taxon>
        <taxon>Afipia</taxon>
    </lineage>
</organism>
<dbReference type="PIRSF" id="PIRSF001604">
    <property type="entry name" value="LigA"/>
    <property type="match status" value="1"/>
</dbReference>
<dbReference type="NCBIfam" id="TIGR00575">
    <property type="entry name" value="dnlj"/>
    <property type="match status" value="1"/>
</dbReference>
<comment type="similarity">
    <text evidence="12">Belongs to the NAD-dependent DNA ligase family. LigA subfamily.</text>
</comment>
<evidence type="ECO:0000256" key="7">
    <source>
        <dbReference type="ARBA" id="ARBA00022842"/>
    </source>
</evidence>
<evidence type="ECO:0000256" key="8">
    <source>
        <dbReference type="ARBA" id="ARBA00023027"/>
    </source>
</evidence>
<comment type="function">
    <text evidence="1 12">DNA ligase that catalyzes the formation of phosphodiester linkages between 5'-phosphoryl and 3'-hydroxyl groups in double-stranded DNA using NAD as a coenzyme and as the energy source for the reaction. It is essential for DNA replication and repair of damaged DNA.</text>
</comment>
<feature type="binding site" evidence="12">
    <location>
        <position position="466"/>
    </location>
    <ligand>
        <name>Zn(2+)</name>
        <dbReference type="ChEBI" id="CHEBI:29105"/>
    </ligand>
</feature>
<evidence type="ECO:0000256" key="1">
    <source>
        <dbReference type="ARBA" id="ARBA00004067"/>
    </source>
</evidence>
<dbReference type="InterPro" id="IPR018239">
    <property type="entry name" value="DNA_ligase_AS"/>
</dbReference>
<dbReference type="CDD" id="cd00114">
    <property type="entry name" value="LIGANc"/>
    <property type="match status" value="1"/>
</dbReference>
<dbReference type="Gene3D" id="3.30.470.30">
    <property type="entry name" value="DNA ligase/mRNA capping enzyme"/>
    <property type="match status" value="1"/>
</dbReference>
<dbReference type="SUPFAM" id="SSF56091">
    <property type="entry name" value="DNA ligase/mRNA capping enzyme, catalytic domain"/>
    <property type="match status" value="1"/>
</dbReference>
<dbReference type="InterPro" id="IPR033136">
    <property type="entry name" value="DNA_ligase_CS"/>
</dbReference>
<dbReference type="Pfam" id="PF03119">
    <property type="entry name" value="DNA_ligase_ZBD"/>
    <property type="match status" value="1"/>
</dbReference>
<evidence type="ECO:0000256" key="3">
    <source>
        <dbReference type="ARBA" id="ARBA00022705"/>
    </source>
</evidence>
<dbReference type="SUPFAM" id="SSF47781">
    <property type="entry name" value="RuvA domain 2-like"/>
    <property type="match status" value="1"/>
</dbReference>
<evidence type="ECO:0000259" key="14">
    <source>
        <dbReference type="PROSITE" id="PS50172"/>
    </source>
</evidence>
<dbReference type="EC" id="6.5.1.2" evidence="12 13"/>
<feature type="binding site" evidence="12">
    <location>
        <position position="131"/>
    </location>
    <ligand>
        <name>NAD(+)</name>
        <dbReference type="ChEBI" id="CHEBI:57540"/>
    </ligand>
</feature>
<dbReference type="InterPro" id="IPR041663">
    <property type="entry name" value="DisA/LigA_HHH"/>
</dbReference>
<dbReference type="InterPro" id="IPR012340">
    <property type="entry name" value="NA-bd_OB-fold"/>
</dbReference>
<dbReference type="GO" id="GO:0046872">
    <property type="term" value="F:metal ion binding"/>
    <property type="evidence" value="ECO:0007669"/>
    <property type="project" value="UniProtKB-KW"/>
</dbReference>
<dbReference type="PROSITE" id="PS01056">
    <property type="entry name" value="DNA_LIGASE_N2"/>
    <property type="match status" value="1"/>
</dbReference>
<proteinExistence type="inferred from homology"/>
<dbReference type="eggNOG" id="COG0272">
    <property type="taxonomic scope" value="Bacteria"/>
</dbReference>
<comment type="cofactor">
    <cofactor evidence="12">
        <name>Mg(2+)</name>
        <dbReference type="ChEBI" id="CHEBI:18420"/>
    </cofactor>
    <cofactor evidence="12">
        <name>Mn(2+)</name>
        <dbReference type="ChEBI" id="CHEBI:29035"/>
    </cofactor>
</comment>
<keyword evidence="6 12" id="KW-0862">Zinc</keyword>
<dbReference type="Pfam" id="PF00533">
    <property type="entry name" value="BRCT"/>
    <property type="match status" value="1"/>
</dbReference>
<feature type="binding site" evidence="12">
    <location>
        <position position="154"/>
    </location>
    <ligand>
        <name>NAD(+)</name>
        <dbReference type="ChEBI" id="CHEBI:57540"/>
    </ligand>
</feature>
<sequence length="719" mass="78359">MAVKPKKAPIAVDKLTETQAKVELVRLALEIERHNEAYYNEDAPKISDAAYDELRKRSDAIEARFPGLVTRDSPSQKVGAVPTGRFAKVPHSVPMLSLGNAFSDEDVTDFVDRVRRFLKLGEDEIPAIVAEPKIDGLSLSLRYEDGVLVRGATRGDGSVGEDVTANVRTIADIPHKLKGRNIPAVCEIRGEVYMLKKDFLALNKRQAEAEDTVFANPRNSAAGSLRQKDVSVTASRPLKFFAYAWGEMSEMPAKTQFKMIEWMEKAGFVTNPLTTLCDSVEGVLKFYRKIEAQRAKLGYDIDGVVYKVDRLDWQERLGFITRTPRWAIAHKFAAEQATTVLNDIEIQVGRTGALTPVAKLAPVTVGGVVVQNATLHNEDYIKGIGNDGQPIREGVDIRVGDTVIVQRAGDVIPQIVSVVLDKRPASAKPYKFPTVCPACGSHAVREEDPKTGRPDSVRRCTNSLACPAQAKERLKHFVARNAFDIDGLGEKQIEEFFTDGLVMSPVDIFTLEKRDARSQKKLADREGFGATSVRNLFAAIDARRTIALHRFIFALGIRHVGEGNAKLLARHYGTVEAFRAAMIAAGEGPQSEAYQDLNAIEGVGAVVANALVEFFREPHSVKAVDDLLGEIEVQPAEKAKTDSPIAGKTVVFTGSLEKFTREEAKATAERLGAKASGSVSKKTDYVVAGPGAGSKLAEANKLGVQVLTEDEWLALVGGA</sequence>
<dbReference type="Pfam" id="PF12826">
    <property type="entry name" value="HHH_2"/>
    <property type="match status" value="1"/>
</dbReference>
<dbReference type="Gene3D" id="2.40.50.140">
    <property type="entry name" value="Nucleic acid-binding proteins"/>
    <property type="match status" value="1"/>
</dbReference>
<accession>K8PAE0</accession>
<comment type="catalytic activity">
    <reaction evidence="11 12 13">
        <text>NAD(+) + (deoxyribonucleotide)n-3'-hydroxyl + 5'-phospho-(deoxyribonucleotide)m = (deoxyribonucleotide)n+m + AMP + beta-nicotinamide D-nucleotide.</text>
        <dbReference type="EC" id="6.5.1.2"/>
    </reaction>
</comment>
<feature type="binding site" evidence="12">
    <location>
        <position position="439"/>
    </location>
    <ligand>
        <name>Zn(2+)</name>
        <dbReference type="ChEBI" id="CHEBI:29105"/>
    </ligand>
</feature>
<keyword evidence="5 12" id="KW-0227">DNA damage</keyword>
<dbReference type="FunFam" id="3.30.470.30:FF:000001">
    <property type="entry name" value="DNA ligase"/>
    <property type="match status" value="1"/>
</dbReference>
<dbReference type="Gene3D" id="3.40.50.10190">
    <property type="entry name" value="BRCT domain"/>
    <property type="match status" value="1"/>
</dbReference>
<feature type="binding site" evidence="12">
    <location>
        <begin position="48"/>
        <end position="52"/>
    </location>
    <ligand>
        <name>NAD(+)</name>
        <dbReference type="ChEBI" id="CHEBI:57540"/>
    </ligand>
</feature>
<feature type="binding site" evidence="12">
    <location>
        <position position="331"/>
    </location>
    <ligand>
        <name>NAD(+)</name>
        <dbReference type="ChEBI" id="CHEBI:57540"/>
    </ligand>
</feature>
<dbReference type="PANTHER" id="PTHR23389:SF9">
    <property type="entry name" value="DNA LIGASE"/>
    <property type="match status" value="1"/>
</dbReference>
<dbReference type="RefSeq" id="WP_006021703.1">
    <property type="nucleotide sequence ID" value="NZ_KB375283.1"/>
</dbReference>
<keyword evidence="16" id="KW-1185">Reference proteome</keyword>
<dbReference type="PANTHER" id="PTHR23389">
    <property type="entry name" value="CHROMOSOME TRANSMISSION FIDELITY FACTOR 18"/>
    <property type="match status" value="1"/>
</dbReference>
<evidence type="ECO:0000256" key="9">
    <source>
        <dbReference type="ARBA" id="ARBA00023204"/>
    </source>
</evidence>
<dbReference type="PATRIC" id="fig|883078.3.peg.3096"/>
<evidence type="ECO:0000256" key="6">
    <source>
        <dbReference type="ARBA" id="ARBA00022833"/>
    </source>
</evidence>
<dbReference type="HOGENOM" id="CLU_007764_2_0_5"/>
<dbReference type="InterPro" id="IPR001357">
    <property type="entry name" value="BRCT_dom"/>
</dbReference>
<dbReference type="InterPro" id="IPR004149">
    <property type="entry name" value="Znf_DNAligase_C4"/>
</dbReference>
<dbReference type="InterPro" id="IPR013840">
    <property type="entry name" value="DNAligase_N"/>
</dbReference>
<feature type="binding site" evidence="12">
    <location>
        <position position="460"/>
    </location>
    <ligand>
        <name>Zn(2+)</name>
        <dbReference type="ChEBI" id="CHEBI:29105"/>
    </ligand>
</feature>
<feature type="binding site" evidence="12">
    <location>
        <position position="191"/>
    </location>
    <ligand>
        <name>NAD(+)</name>
        <dbReference type="ChEBI" id="CHEBI:57540"/>
    </ligand>
</feature>
<dbReference type="CDD" id="cd17748">
    <property type="entry name" value="BRCT_DNA_ligase_like"/>
    <property type="match status" value="1"/>
</dbReference>
<evidence type="ECO:0000256" key="5">
    <source>
        <dbReference type="ARBA" id="ARBA00022763"/>
    </source>
</evidence>
<evidence type="ECO:0000256" key="10">
    <source>
        <dbReference type="ARBA" id="ARBA00023211"/>
    </source>
</evidence>
<feature type="binding site" evidence="12">
    <location>
        <position position="307"/>
    </location>
    <ligand>
        <name>NAD(+)</name>
        <dbReference type="ChEBI" id="CHEBI:57540"/>
    </ligand>
</feature>